<dbReference type="OrthoDB" id="262529at2759"/>
<dbReference type="STRING" id="45882.A0A0V1DH11"/>
<organism evidence="8 9">
    <name type="scientific">Trichinella britovi</name>
    <name type="common">Parasitic roundworm</name>
    <dbReference type="NCBI Taxonomy" id="45882"/>
    <lineage>
        <taxon>Eukaryota</taxon>
        <taxon>Metazoa</taxon>
        <taxon>Ecdysozoa</taxon>
        <taxon>Nematoda</taxon>
        <taxon>Enoplea</taxon>
        <taxon>Dorylaimia</taxon>
        <taxon>Trichinellida</taxon>
        <taxon>Trichinellidae</taxon>
        <taxon>Trichinella</taxon>
    </lineage>
</organism>
<evidence type="ECO:0000313" key="9">
    <source>
        <dbReference type="Proteomes" id="UP000054653"/>
    </source>
</evidence>
<dbReference type="InterPro" id="IPR036866">
    <property type="entry name" value="RibonucZ/Hydroxyglut_hydro"/>
</dbReference>
<dbReference type="CDD" id="cd16273">
    <property type="entry name" value="SNM1A-1C-like_MBL-fold"/>
    <property type="match status" value="1"/>
</dbReference>
<dbReference type="GO" id="GO:0003684">
    <property type="term" value="F:damaged DNA binding"/>
    <property type="evidence" value="ECO:0007669"/>
    <property type="project" value="TreeGrafter"/>
</dbReference>
<protein>
    <submittedName>
        <fullName evidence="8">DNA cross-link repair 1A protein</fullName>
    </submittedName>
</protein>
<dbReference type="GO" id="GO:0005634">
    <property type="term" value="C:nucleus"/>
    <property type="evidence" value="ECO:0007669"/>
    <property type="project" value="UniProtKB-SubCell"/>
</dbReference>
<sequence>MDFDVWNYESLKTRLRKRRIFGEVICTLTETSPLEMNKNERKASQQSLTKFFKRENGDQSKKYSFNEKHSVEEADTFSSVSSVRPLAKEKPRKLSRTRRHSSSNGQTTITEFFKFPDGKGKVVEKVKVANNQKQASSTSASSANVKHKFRRCPKYKFVPGTSFVVDAFKFGKIPDIELYFLSHFHYDHYVGLTRHFDAPICCSQITASLVHLKLKVPKSFLRVLSVNEWINLGDDNSVILIDANHCPGAVMFLFHLKNDHYVLHTGDFRAERVVLDNPIWSSIQVDYLYLDTTYFNPAYIFPCQMVAITKMISIVKQIQQQHNKLLILVGTYEVGKERIFTALAEALDCKVAVEKNKMQTLKCFGDKKLSDSLTLLKSSTFLHVVPMGFLNRRKLTAYLASYPTYEHLVAIKPTGWEFSGRTEDNLIDIQKMNKITILGKRFIFHIYVLHTQNKVFHYYNNFNYSIIIVQTTFSNNGLFFFINKLYSLIKYVGCGPESLLNFSGKASARVPYSEHSSFAELKQFVLKLRPKQVVPTVNVSARAEINRVIGQWLNESS</sequence>
<name>A0A0V1DH11_TRIBR</name>
<dbReference type="Gene3D" id="3.60.15.10">
    <property type="entry name" value="Ribonuclease Z/Hydroxyacylglutathione hydrolase-like"/>
    <property type="match status" value="1"/>
</dbReference>
<comment type="caution">
    <text evidence="8">The sequence shown here is derived from an EMBL/GenBank/DDBJ whole genome shotgun (WGS) entry which is preliminary data.</text>
</comment>
<evidence type="ECO:0000256" key="4">
    <source>
        <dbReference type="ARBA" id="ARBA00023204"/>
    </source>
</evidence>
<keyword evidence="5" id="KW-0539">Nucleus</keyword>
<dbReference type="Gene3D" id="3.40.50.12650">
    <property type="match status" value="1"/>
</dbReference>
<dbReference type="GO" id="GO:0035312">
    <property type="term" value="F:5'-3' DNA exonuclease activity"/>
    <property type="evidence" value="ECO:0007669"/>
    <property type="project" value="TreeGrafter"/>
</dbReference>
<evidence type="ECO:0000313" key="8">
    <source>
        <dbReference type="EMBL" id="KRY60660.1"/>
    </source>
</evidence>
<dbReference type="InterPro" id="IPR011084">
    <property type="entry name" value="DRMBL"/>
</dbReference>
<dbReference type="AlphaFoldDB" id="A0A0V1DH11"/>
<feature type="compositionally biased region" description="Basic residues" evidence="6">
    <location>
        <begin position="90"/>
        <end position="101"/>
    </location>
</feature>
<evidence type="ECO:0000256" key="3">
    <source>
        <dbReference type="ARBA" id="ARBA00022763"/>
    </source>
</evidence>
<evidence type="ECO:0000256" key="1">
    <source>
        <dbReference type="ARBA" id="ARBA00004123"/>
    </source>
</evidence>
<keyword evidence="9" id="KW-1185">Reference proteome</keyword>
<feature type="domain" description="DNA repair metallo-beta-lactamase" evidence="7">
    <location>
        <begin position="370"/>
        <end position="540"/>
    </location>
</feature>
<dbReference type="GO" id="GO:0006303">
    <property type="term" value="P:double-strand break repair via nonhomologous end joining"/>
    <property type="evidence" value="ECO:0007669"/>
    <property type="project" value="TreeGrafter"/>
</dbReference>
<proteinExistence type="inferred from homology"/>
<dbReference type="Pfam" id="PF07522">
    <property type="entry name" value="DRMBL"/>
    <property type="match status" value="1"/>
</dbReference>
<accession>A0A0V1DH11</accession>
<gene>
    <name evidence="8" type="primary">DCLRE1A</name>
    <name evidence="8" type="ORF">T03_557</name>
</gene>
<evidence type="ECO:0000256" key="2">
    <source>
        <dbReference type="ARBA" id="ARBA00010304"/>
    </source>
</evidence>
<comment type="similarity">
    <text evidence="2">Belongs to the DNA repair metallo-beta-lactamase (DRMBL) family.</text>
</comment>
<dbReference type="PANTHER" id="PTHR23240">
    <property type="entry name" value="DNA CROSS-LINK REPAIR PROTEIN PSO2/SNM1-RELATED"/>
    <property type="match status" value="1"/>
</dbReference>
<comment type="subcellular location">
    <subcellularLocation>
        <location evidence="1">Nucleus</location>
    </subcellularLocation>
</comment>
<dbReference type="PANTHER" id="PTHR23240:SF6">
    <property type="entry name" value="DNA CROSS-LINK REPAIR 1A PROTEIN"/>
    <property type="match status" value="1"/>
</dbReference>
<dbReference type="GO" id="GO:0036297">
    <property type="term" value="P:interstrand cross-link repair"/>
    <property type="evidence" value="ECO:0007669"/>
    <property type="project" value="TreeGrafter"/>
</dbReference>
<dbReference type="EMBL" id="JYDI01000004">
    <property type="protein sequence ID" value="KRY60660.1"/>
    <property type="molecule type" value="Genomic_DNA"/>
</dbReference>
<dbReference type="Proteomes" id="UP000054653">
    <property type="component" value="Unassembled WGS sequence"/>
</dbReference>
<reference evidence="8 9" key="1">
    <citation type="submission" date="2015-01" db="EMBL/GenBank/DDBJ databases">
        <title>Evolution of Trichinella species and genotypes.</title>
        <authorList>
            <person name="Korhonen P.K."/>
            <person name="Edoardo P."/>
            <person name="Giuseppe L.R."/>
            <person name="Gasser R.B."/>
        </authorList>
    </citation>
    <scope>NUCLEOTIDE SEQUENCE [LARGE SCALE GENOMIC DNA]</scope>
    <source>
        <strain evidence="8">ISS120</strain>
    </source>
</reference>
<keyword evidence="4" id="KW-0234">DNA repair</keyword>
<dbReference type="SUPFAM" id="SSF56281">
    <property type="entry name" value="Metallo-hydrolase/oxidoreductase"/>
    <property type="match status" value="1"/>
</dbReference>
<evidence type="ECO:0000256" key="6">
    <source>
        <dbReference type="SAM" id="MobiDB-lite"/>
    </source>
</evidence>
<dbReference type="OMA" id="KSGPIYC"/>
<evidence type="ECO:0000256" key="5">
    <source>
        <dbReference type="ARBA" id="ARBA00023242"/>
    </source>
</evidence>
<evidence type="ECO:0000259" key="7">
    <source>
        <dbReference type="Pfam" id="PF07522"/>
    </source>
</evidence>
<feature type="region of interest" description="Disordered" evidence="6">
    <location>
        <begin position="82"/>
        <end position="104"/>
    </location>
</feature>
<keyword evidence="3" id="KW-0227">DNA damage</keyword>